<feature type="transmembrane region" description="Helical" evidence="1">
    <location>
        <begin position="33"/>
        <end position="52"/>
    </location>
</feature>
<gene>
    <name evidence="2" type="ORF">L211DRAFT_891961</name>
</gene>
<dbReference type="OrthoDB" id="3868412at2759"/>
<dbReference type="AlphaFoldDB" id="A0A3N4M2E9"/>
<keyword evidence="1" id="KW-1133">Transmembrane helix</keyword>
<feature type="non-terminal residue" evidence="2">
    <location>
        <position position="1"/>
    </location>
</feature>
<protein>
    <submittedName>
        <fullName evidence="2">Uncharacterized protein</fullName>
    </submittedName>
</protein>
<keyword evidence="3" id="KW-1185">Reference proteome</keyword>
<organism evidence="2 3">
    <name type="scientific">Terfezia boudieri ATCC MYA-4762</name>
    <dbReference type="NCBI Taxonomy" id="1051890"/>
    <lineage>
        <taxon>Eukaryota</taxon>
        <taxon>Fungi</taxon>
        <taxon>Dikarya</taxon>
        <taxon>Ascomycota</taxon>
        <taxon>Pezizomycotina</taxon>
        <taxon>Pezizomycetes</taxon>
        <taxon>Pezizales</taxon>
        <taxon>Pezizaceae</taxon>
        <taxon>Terfezia</taxon>
    </lineage>
</organism>
<feature type="non-terminal residue" evidence="2">
    <location>
        <position position="77"/>
    </location>
</feature>
<evidence type="ECO:0000313" key="2">
    <source>
        <dbReference type="EMBL" id="RPB28118.1"/>
    </source>
</evidence>
<dbReference type="Proteomes" id="UP000267821">
    <property type="component" value="Unassembled WGS sequence"/>
</dbReference>
<keyword evidence="1" id="KW-0472">Membrane</keyword>
<accession>A0A3N4M2E9</accession>
<evidence type="ECO:0000313" key="3">
    <source>
        <dbReference type="Proteomes" id="UP000267821"/>
    </source>
</evidence>
<name>A0A3N4M2E9_9PEZI</name>
<sequence length="77" mass="9108">HRLKKTRHPVRSAISKLQIARSVLWWVTTWESLVLQIFLFYCLLPIIAFYFCKPLSLPGSGELVDFPWSRWGRGVYQ</sequence>
<reference evidence="2 3" key="1">
    <citation type="journal article" date="2018" name="Nat. Ecol. Evol.">
        <title>Pezizomycetes genomes reveal the molecular basis of ectomycorrhizal truffle lifestyle.</title>
        <authorList>
            <person name="Murat C."/>
            <person name="Payen T."/>
            <person name="Noel B."/>
            <person name="Kuo A."/>
            <person name="Morin E."/>
            <person name="Chen J."/>
            <person name="Kohler A."/>
            <person name="Krizsan K."/>
            <person name="Balestrini R."/>
            <person name="Da Silva C."/>
            <person name="Montanini B."/>
            <person name="Hainaut M."/>
            <person name="Levati E."/>
            <person name="Barry K.W."/>
            <person name="Belfiori B."/>
            <person name="Cichocki N."/>
            <person name="Clum A."/>
            <person name="Dockter R.B."/>
            <person name="Fauchery L."/>
            <person name="Guy J."/>
            <person name="Iotti M."/>
            <person name="Le Tacon F."/>
            <person name="Lindquist E.A."/>
            <person name="Lipzen A."/>
            <person name="Malagnac F."/>
            <person name="Mello A."/>
            <person name="Molinier V."/>
            <person name="Miyauchi S."/>
            <person name="Poulain J."/>
            <person name="Riccioni C."/>
            <person name="Rubini A."/>
            <person name="Sitrit Y."/>
            <person name="Splivallo R."/>
            <person name="Traeger S."/>
            <person name="Wang M."/>
            <person name="Zifcakova L."/>
            <person name="Wipf D."/>
            <person name="Zambonelli A."/>
            <person name="Paolocci F."/>
            <person name="Nowrousian M."/>
            <person name="Ottonello S."/>
            <person name="Baldrian P."/>
            <person name="Spatafora J.W."/>
            <person name="Henrissat B."/>
            <person name="Nagy L.G."/>
            <person name="Aury J.M."/>
            <person name="Wincker P."/>
            <person name="Grigoriev I.V."/>
            <person name="Bonfante P."/>
            <person name="Martin F.M."/>
        </authorList>
    </citation>
    <scope>NUCLEOTIDE SEQUENCE [LARGE SCALE GENOMIC DNA]</scope>
    <source>
        <strain evidence="2 3">ATCC MYA-4762</strain>
    </source>
</reference>
<proteinExistence type="predicted"/>
<keyword evidence="1" id="KW-0812">Transmembrane</keyword>
<evidence type="ECO:0000256" key="1">
    <source>
        <dbReference type="SAM" id="Phobius"/>
    </source>
</evidence>
<dbReference type="InParanoid" id="A0A3N4M2E9"/>
<dbReference type="EMBL" id="ML121530">
    <property type="protein sequence ID" value="RPB28118.1"/>
    <property type="molecule type" value="Genomic_DNA"/>
</dbReference>